<dbReference type="InterPro" id="IPR011990">
    <property type="entry name" value="TPR-like_helical_dom_sf"/>
</dbReference>
<evidence type="ECO:0000256" key="5">
    <source>
        <dbReference type="ARBA" id="ARBA00023237"/>
    </source>
</evidence>
<feature type="chain" id="PRO_5023056970" evidence="6">
    <location>
        <begin position="26"/>
        <end position="580"/>
    </location>
</feature>
<evidence type="ECO:0000313" key="9">
    <source>
        <dbReference type="EMBL" id="TYA84212.1"/>
    </source>
</evidence>
<evidence type="ECO:0000256" key="4">
    <source>
        <dbReference type="ARBA" id="ARBA00023136"/>
    </source>
</evidence>
<dbReference type="Proteomes" id="UP000323930">
    <property type="component" value="Unassembled WGS sequence"/>
</dbReference>
<name>A0A5D0IR78_9FLAO</name>
<organism evidence="9 10">
    <name type="scientific">Seonamhaeicola marinus</name>
    <dbReference type="NCBI Taxonomy" id="1912246"/>
    <lineage>
        <taxon>Bacteria</taxon>
        <taxon>Pseudomonadati</taxon>
        <taxon>Bacteroidota</taxon>
        <taxon>Flavobacteriia</taxon>
        <taxon>Flavobacteriales</taxon>
        <taxon>Flavobacteriaceae</taxon>
    </lineage>
</organism>
<dbReference type="OrthoDB" id="5694214at2"/>
<evidence type="ECO:0000259" key="7">
    <source>
        <dbReference type="Pfam" id="PF07980"/>
    </source>
</evidence>
<dbReference type="EMBL" id="VSDQ01000409">
    <property type="protein sequence ID" value="TYA84212.1"/>
    <property type="molecule type" value="Genomic_DNA"/>
</dbReference>
<reference evidence="9 10" key="1">
    <citation type="submission" date="2019-08" db="EMBL/GenBank/DDBJ databases">
        <title>Seonamhaeicola sediminis sp. nov., isolated from marine sediment.</title>
        <authorList>
            <person name="Cao W.R."/>
        </authorList>
    </citation>
    <scope>NUCLEOTIDE SEQUENCE [LARGE SCALE GENOMIC DNA]</scope>
    <source>
        <strain evidence="9 10">B011</strain>
    </source>
</reference>
<evidence type="ECO:0000313" key="10">
    <source>
        <dbReference type="Proteomes" id="UP000323930"/>
    </source>
</evidence>
<dbReference type="AlphaFoldDB" id="A0A5D0IR78"/>
<dbReference type="RefSeq" id="WP_148540591.1">
    <property type="nucleotide sequence ID" value="NZ_VSDQ01000409.1"/>
</dbReference>
<dbReference type="SUPFAM" id="SSF48452">
    <property type="entry name" value="TPR-like"/>
    <property type="match status" value="1"/>
</dbReference>
<comment type="subcellular location">
    <subcellularLocation>
        <location evidence="1">Cell outer membrane</location>
    </subcellularLocation>
</comment>
<evidence type="ECO:0000256" key="2">
    <source>
        <dbReference type="ARBA" id="ARBA00006275"/>
    </source>
</evidence>
<sequence>MKKIQNNLFKLTLLFLLVITSSCNESSFLDEQNPNFITPETFWKTEGQFQAALGSVYGALQYRSISGAELVQEFVLGDIGGTESWYRPFAFRNLAFNNTSIHVVDKWEECYVGIFRANQVIVNLETVGEDVMDDDTKAVIEGQARFLRAFFYWQLAHSYGGAMIHTDIARATEDFNKPLSSIEEVTNTIILPDLEFAVDNLPETWQGENVGRITWGAATSMLGKVHLFEENWPEAASLFKQVIDSGIYALTRDITDNFWHENEFNEESILEVNYSFDINSGNSGFPVDDTPFNTGSESTTLSTEVGRLGAGGFNTVLPTYNLHEMLVDDEVDPDNPINDENLQSRRMYGTIAPQNGEGLWYLEPYGTIGGWGGGQSAYVKKHSNWYHLPAEPAQGRSGINFRQIRYADVLLMYAEAIIESSGDYMTAIEYVDMVRSRAGVYTLQQYMDMNSGTFPQLHVSKQVVPNQVNGDRPFVAPSAETVMTHIRRVERPLELCYEGHRWKDLVRWGIVQEVFDDLRADEIWRQNNLASIQDPTEQPFVINGQVRPDFTVAQSIYDPAQHDYFPIPSTEIQSNEIYNQ</sequence>
<feature type="domain" description="SusD-like N-terminal" evidence="8">
    <location>
        <begin position="28"/>
        <end position="227"/>
    </location>
</feature>
<protein>
    <submittedName>
        <fullName evidence="9">RagB/SusD family nutrient uptake outer membrane protein</fullName>
    </submittedName>
</protein>
<dbReference type="InterPro" id="IPR033985">
    <property type="entry name" value="SusD-like_N"/>
</dbReference>
<feature type="domain" description="RagB/SusD" evidence="7">
    <location>
        <begin position="376"/>
        <end position="580"/>
    </location>
</feature>
<evidence type="ECO:0000259" key="8">
    <source>
        <dbReference type="Pfam" id="PF14322"/>
    </source>
</evidence>
<accession>A0A5D0IR78</accession>
<proteinExistence type="inferred from homology"/>
<evidence type="ECO:0000256" key="6">
    <source>
        <dbReference type="SAM" id="SignalP"/>
    </source>
</evidence>
<evidence type="ECO:0000256" key="1">
    <source>
        <dbReference type="ARBA" id="ARBA00004442"/>
    </source>
</evidence>
<feature type="signal peptide" evidence="6">
    <location>
        <begin position="1"/>
        <end position="25"/>
    </location>
</feature>
<keyword evidence="3 6" id="KW-0732">Signal</keyword>
<dbReference type="Gene3D" id="1.25.40.390">
    <property type="match status" value="1"/>
</dbReference>
<keyword evidence="5" id="KW-0998">Cell outer membrane</keyword>
<dbReference type="Pfam" id="PF07980">
    <property type="entry name" value="SusD_RagB"/>
    <property type="match status" value="1"/>
</dbReference>
<dbReference type="PROSITE" id="PS51257">
    <property type="entry name" value="PROKAR_LIPOPROTEIN"/>
    <property type="match status" value="1"/>
</dbReference>
<dbReference type="Pfam" id="PF14322">
    <property type="entry name" value="SusD-like_3"/>
    <property type="match status" value="1"/>
</dbReference>
<keyword evidence="4" id="KW-0472">Membrane</keyword>
<dbReference type="InterPro" id="IPR012944">
    <property type="entry name" value="SusD_RagB_dom"/>
</dbReference>
<comment type="similarity">
    <text evidence="2">Belongs to the SusD family.</text>
</comment>
<dbReference type="GO" id="GO:0009279">
    <property type="term" value="C:cell outer membrane"/>
    <property type="evidence" value="ECO:0007669"/>
    <property type="project" value="UniProtKB-SubCell"/>
</dbReference>
<keyword evidence="10" id="KW-1185">Reference proteome</keyword>
<gene>
    <name evidence="9" type="ORF">FUA24_06045</name>
</gene>
<comment type="caution">
    <text evidence="9">The sequence shown here is derived from an EMBL/GenBank/DDBJ whole genome shotgun (WGS) entry which is preliminary data.</text>
</comment>
<evidence type="ECO:0000256" key="3">
    <source>
        <dbReference type="ARBA" id="ARBA00022729"/>
    </source>
</evidence>